<sequence length="172" mass="19782">MSDIRVIDGYFPDWVVEDVGNYLSTDFPFYYNNTPYGDYSKARFWGNTVIRDNEFTSETPWYWFFAYFNECIMKDICKDLPLTHIHRLLVNAQNPGHVSQTHTDFNRPATSIIYHAYGEDGCTTFANGEKVDFQMGRIIVFDSLMEHDGEPPTNDIRISLGAIAPHSGVQFA</sequence>
<dbReference type="EMBL" id="KU686210">
    <property type="protein sequence ID" value="AOV61525.1"/>
    <property type="molecule type" value="Genomic_DNA"/>
</dbReference>
<accession>A0A1D8KS66</accession>
<organism evidence="1 2">
    <name type="scientific">Synechococcus phage S-WAM1</name>
    <dbReference type="NCBI Taxonomy" id="1815521"/>
    <lineage>
        <taxon>Viruses</taxon>
        <taxon>Duplodnaviria</taxon>
        <taxon>Heunggongvirae</taxon>
        <taxon>Uroviricota</taxon>
        <taxon>Caudoviricetes</taxon>
        <taxon>Pantevenvirales</taxon>
        <taxon>Kyanoviridae</taxon>
        <taxon>Sokavirus</taxon>
        <taxon>Sokavirus swam1</taxon>
    </lineage>
</organism>
<gene>
    <name evidence="1" type="ORF">P090810_052</name>
</gene>
<dbReference type="KEGG" id="vg:30310005"/>
<dbReference type="OrthoDB" id="25110at10239"/>
<dbReference type="Proteomes" id="UP000204364">
    <property type="component" value="Segment"/>
</dbReference>
<name>A0A1D8KS66_9CAUD</name>
<reference evidence="1 2" key="1">
    <citation type="journal article" date="2016" name="Virology">
        <title>The genomic content and context of auxiliary metabolic genes in marine cyanomyoviruses.</title>
        <authorList>
            <person name="Crummett L.T."/>
            <person name="Puxty R.J."/>
            <person name="Weihe C."/>
            <person name="Marston M.F."/>
            <person name="Martiny J.B."/>
        </authorList>
    </citation>
    <scope>NUCLEOTIDE SEQUENCE [LARGE SCALE GENOMIC DNA]</scope>
    <source>
        <strain evidence="1">0810PA09</strain>
    </source>
</reference>
<dbReference type="RefSeq" id="YP_009325041.1">
    <property type="nucleotide sequence ID" value="NC_031944.1"/>
</dbReference>
<protein>
    <submittedName>
        <fullName evidence="1">Uncharacterized protein</fullName>
    </submittedName>
</protein>
<evidence type="ECO:0000313" key="1">
    <source>
        <dbReference type="EMBL" id="AOV61525.1"/>
    </source>
</evidence>
<keyword evidence="2" id="KW-1185">Reference proteome</keyword>
<proteinExistence type="predicted"/>
<dbReference type="GeneID" id="30310005"/>
<evidence type="ECO:0000313" key="2">
    <source>
        <dbReference type="Proteomes" id="UP000204364"/>
    </source>
</evidence>